<proteinExistence type="inferred from homology"/>
<dbReference type="FunFam" id="3.40.1440.10:FF:000008">
    <property type="entry name" value="Structure-specific endonuclease subunit SLX1 homolog"/>
    <property type="match status" value="1"/>
</dbReference>
<comment type="caution">
    <text evidence="13">The sequence shown here is derived from an EMBL/GenBank/DDBJ whole genome shotgun (WGS) entry which is preliminary data.</text>
</comment>
<feature type="domain" description="GIY-YIG" evidence="12">
    <location>
        <begin position="16"/>
        <end position="99"/>
    </location>
</feature>
<evidence type="ECO:0000256" key="6">
    <source>
        <dbReference type="ARBA" id="ARBA00022801"/>
    </source>
</evidence>
<evidence type="ECO:0000256" key="10">
    <source>
        <dbReference type="ARBA" id="ARBA00023242"/>
    </source>
</evidence>
<keyword evidence="10 11" id="KW-0539">Nucleus</keyword>
<evidence type="ECO:0000256" key="8">
    <source>
        <dbReference type="ARBA" id="ARBA00023172"/>
    </source>
</evidence>
<keyword evidence="4 11" id="KW-0227">DNA damage</keyword>
<dbReference type="AlphaFoldDB" id="A0AAV7XH60"/>
<dbReference type="GO" id="GO:0033557">
    <property type="term" value="C:Slx1-Slx4 complex"/>
    <property type="evidence" value="ECO:0007669"/>
    <property type="project" value="UniProtKB-UniRule"/>
</dbReference>
<keyword evidence="9 11" id="KW-0234">DNA repair</keyword>
<dbReference type="PANTHER" id="PTHR20208">
    <property type="entry name" value="STRUCTURE-SPECIFIC ENDONUCLEASE SUBUNIT SLX1"/>
    <property type="match status" value="1"/>
</dbReference>
<reference evidence="13" key="1">
    <citation type="submission" date="2022-12" db="EMBL/GenBank/DDBJ databases">
        <title>Chromosome-level genome assembly of the bean flower thrips Megalurothrips usitatus.</title>
        <authorList>
            <person name="Ma L."/>
            <person name="Liu Q."/>
            <person name="Li H."/>
            <person name="Cai W."/>
        </authorList>
    </citation>
    <scope>NUCLEOTIDE SEQUENCE</scope>
    <source>
        <strain evidence="13">Cailab_2022a</strain>
    </source>
</reference>
<evidence type="ECO:0000256" key="9">
    <source>
        <dbReference type="ARBA" id="ARBA00023204"/>
    </source>
</evidence>
<protein>
    <recommendedName>
        <fullName evidence="11">Structure-specific endonuclease subunit SLX1 homolog</fullName>
        <ecNumber evidence="11">3.1.-.-</ecNumber>
    </recommendedName>
</protein>
<name>A0AAV7XH60_9NEOP</name>
<comment type="subcellular location">
    <subcellularLocation>
        <location evidence="11">Nucleus</location>
    </subcellularLocation>
</comment>
<dbReference type="Gene3D" id="3.30.40.10">
    <property type="entry name" value="Zinc/RING finger domain, C3HC4 (zinc finger)"/>
    <property type="match status" value="1"/>
</dbReference>
<comment type="similarity">
    <text evidence="11">Belongs to the SLX1 family.</text>
</comment>
<dbReference type="InterPro" id="IPR000305">
    <property type="entry name" value="GIY-YIG_endonuc"/>
</dbReference>
<dbReference type="InterPro" id="IPR050381">
    <property type="entry name" value="SLX1_endonuclease"/>
</dbReference>
<sequence length="278" mass="31761">MGPKAQKTLNGEVVESFYGVYLLLCANPHFKGRTYIGFTVDPNRRIQQHNLGKEKGGAWRTHNKGPWNMVLTIHGFPNEISALRFEWAWQHPQRSRRLRHVPKKKPKESAYDFALRVVSEMLCVGPWCRLPLTIRWLLPDHAKEFPVERKPPLHMAITSGPVVSKKIPSKNKAKETDEDLFDDCMTVTCHFCREQCNEDDLMKCLVRDCSLEAHSICLAKHFLSDDPSHIVPVSGSCPICDANVLWGDLVRKKNGCYQQLGEEQDVCSLSDYEVEICT</sequence>
<comment type="subunit">
    <text evidence="11">Forms a heterodimer with a member of the SLX4 family.</text>
</comment>
<keyword evidence="1 11" id="KW-0540">Nuclease</keyword>
<dbReference type="Pfam" id="PF21202">
    <property type="entry name" value="SLX1_C"/>
    <property type="match status" value="1"/>
</dbReference>
<keyword evidence="7" id="KW-0862">Zinc</keyword>
<dbReference type="Gene3D" id="3.40.1440.10">
    <property type="entry name" value="GIY-YIG endonuclease"/>
    <property type="match status" value="1"/>
</dbReference>
<keyword evidence="14" id="KW-1185">Reference proteome</keyword>
<dbReference type="HAMAP" id="MF_03100">
    <property type="entry name" value="Endonuc_su_Slx1"/>
    <property type="match status" value="1"/>
</dbReference>
<comment type="function">
    <text evidence="11">Catalytic subunit of a heterodimeric structure-specific endonuclease that resolves DNA secondary structures generated during DNA repair and recombination. Has endonuclease activity towards branched DNA substrates, introducing single-strand cuts in duplex DNA close to junctions with ss-DNA.</text>
</comment>
<keyword evidence="5" id="KW-0863">Zinc-finger</keyword>
<dbReference type="EC" id="3.1.-.-" evidence="11"/>
<evidence type="ECO:0000313" key="14">
    <source>
        <dbReference type="Proteomes" id="UP001075354"/>
    </source>
</evidence>
<dbReference type="GO" id="GO:0000724">
    <property type="term" value="P:double-strand break repair via homologous recombination"/>
    <property type="evidence" value="ECO:0007669"/>
    <property type="project" value="TreeGrafter"/>
</dbReference>
<dbReference type="InterPro" id="IPR048749">
    <property type="entry name" value="SLX1_C"/>
</dbReference>
<organism evidence="13 14">
    <name type="scientific">Megalurothrips usitatus</name>
    <name type="common">bean blossom thrips</name>
    <dbReference type="NCBI Taxonomy" id="439358"/>
    <lineage>
        <taxon>Eukaryota</taxon>
        <taxon>Metazoa</taxon>
        <taxon>Ecdysozoa</taxon>
        <taxon>Arthropoda</taxon>
        <taxon>Hexapoda</taxon>
        <taxon>Insecta</taxon>
        <taxon>Pterygota</taxon>
        <taxon>Neoptera</taxon>
        <taxon>Paraneoptera</taxon>
        <taxon>Thysanoptera</taxon>
        <taxon>Terebrantia</taxon>
        <taxon>Thripoidea</taxon>
        <taxon>Thripidae</taxon>
        <taxon>Megalurothrips</taxon>
    </lineage>
</organism>
<keyword evidence="8 11" id="KW-0233">DNA recombination</keyword>
<evidence type="ECO:0000256" key="7">
    <source>
        <dbReference type="ARBA" id="ARBA00022833"/>
    </source>
</evidence>
<dbReference type="InterPro" id="IPR035901">
    <property type="entry name" value="GIY-YIG_endonuc_sf"/>
</dbReference>
<dbReference type="GO" id="GO:0008270">
    <property type="term" value="F:zinc ion binding"/>
    <property type="evidence" value="ECO:0007669"/>
    <property type="project" value="UniProtKB-KW"/>
</dbReference>
<evidence type="ECO:0000313" key="13">
    <source>
        <dbReference type="EMBL" id="KAJ1524316.1"/>
    </source>
</evidence>
<dbReference type="SUPFAM" id="SSF82771">
    <property type="entry name" value="GIY-YIG endonuclease"/>
    <property type="match status" value="1"/>
</dbReference>
<keyword evidence="6 11" id="KW-0378">Hydrolase</keyword>
<dbReference type="CDD" id="cd10455">
    <property type="entry name" value="GIY-YIG_SLX1"/>
    <property type="match status" value="1"/>
</dbReference>
<dbReference type="PANTHER" id="PTHR20208:SF10">
    <property type="entry name" value="STRUCTURE-SPECIFIC ENDONUCLEASE SUBUNIT SLX1"/>
    <property type="match status" value="1"/>
</dbReference>
<evidence type="ECO:0000256" key="2">
    <source>
        <dbReference type="ARBA" id="ARBA00022723"/>
    </source>
</evidence>
<dbReference type="GO" id="GO:0017108">
    <property type="term" value="F:5'-flap endonuclease activity"/>
    <property type="evidence" value="ECO:0007669"/>
    <property type="project" value="InterPro"/>
</dbReference>
<keyword evidence="3 11" id="KW-0255">Endonuclease</keyword>
<evidence type="ECO:0000256" key="4">
    <source>
        <dbReference type="ARBA" id="ARBA00022763"/>
    </source>
</evidence>
<accession>A0AAV7XH60</accession>
<evidence type="ECO:0000259" key="12">
    <source>
        <dbReference type="PROSITE" id="PS50164"/>
    </source>
</evidence>
<dbReference type="GO" id="GO:0008821">
    <property type="term" value="F:crossover junction DNA endonuclease activity"/>
    <property type="evidence" value="ECO:0007669"/>
    <property type="project" value="TreeGrafter"/>
</dbReference>
<dbReference type="PROSITE" id="PS50164">
    <property type="entry name" value="GIY_YIG"/>
    <property type="match status" value="1"/>
</dbReference>
<evidence type="ECO:0000256" key="3">
    <source>
        <dbReference type="ARBA" id="ARBA00022759"/>
    </source>
</evidence>
<dbReference type="InterPro" id="IPR027520">
    <property type="entry name" value="Slx1"/>
</dbReference>
<evidence type="ECO:0000256" key="5">
    <source>
        <dbReference type="ARBA" id="ARBA00022771"/>
    </source>
</evidence>
<comment type="caution">
    <text evidence="11">Lacks conserved residue(s) required for the propagation of feature annotation.</text>
</comment>
<dbReference type="Pfam" id="PF01541">
    <property type="entry name" value="GIY-YIG"/>
    <property type="match status" value="1"/>
</dbReference>
<dbReference type="InterPro" id="IPR013083">
    <property type="entry name" value="Znf_RING/FYVE/PHD"/>
</dbReference>
<evidence type="ECO:0000256" key="11">
    <source>
        <dbReference type="HAMAP-Rule" id="MF_03100"/>
    </source>
</evidence>
<dbReference type="EMBL" id="JAPTSV010000009">
    <property type="protein sequence ID" value="KAJ1524316.1"/>
    <property type="molecule type" value="Genomic_DNA"/>
</dbReference>
<keyword evidence="2" id="KW-0479">Metal-binding</keyword>
<evidence type="ECO:0000256" key="1">
    <source>
        <dbReference type="ARBA" id="ARBA00022722"/>
    </source>
</evidence>
<gene>
    <name evidence="13" type="ORF">ONE63_010824</name>
</gene>
<dbReference type="Proteomes" id="UP001075354">
    <property type="component" value="Chromosome 9"/>
</dbReference>
<comment type="cofactor">
    <cofactor evidence="11">
        <name>a divalent metal cation</name>
        <dbReference type="ChEBI" id="CHEBI:60240"/>
    </cofactor>
</comment>